<dbReference type="GO" id="GO:0008270">
    <property type="term" value="F:zinc ion binding"/>
    <property type="evidence" value="ECO:0007669"/>
    <property type="project" value="InterPro"/>
</dbReference>
<evidence type="ECO:0000313" key="5">
    <source>
        <dbReference type="Proteomes" id="UP000316621"/>
    </source>
</evidence>
<accession>A0A4Y7I8S9</accession>
<dbReference type="EMBL" id="CM010715">
    <property type="protein sequence ID" value="RZC43888.1"/>
    <property type="molecule type" value="Genomic_DNA"/>
</dbReference>
<dbReference type="InterPro" id="IPR002885">
    <property type="entry name" value="PPR_rpt"/>
</dbReference>
<dbReference type="InterPro" id="IPR011990">
    <property type="entry name" value="TPR-like_helical_dom_sf"/>
</dbReference>
<feature type="domain" description="DYW" evidence="3">
    <location>
        <begin position="696"/>
        <end position="780"/>
    </location>
</feature>
<evidence type="ECO:0000256" key="1">
    <source>
        <dbReference type="ARBA" id="ARBA00022737"/>
    </source>
</evidence>
<proteinExistence type="predicted"/>
<dbReference type="Pfam" id="PF20431">
    <property type="entry name" value="E_motif"/>
    <property type="match status" value="1"/>
</dbReference>
<dbReference type="FunFam" id="1.25.40.10:FF:001162">
    <property type="entry name" value="Pentatricopeptide repeat-containing protein"/>
    <property type="match status" value="1"/>
</dbReference>
<dbReference type="NCBIfam" id="TIGR00756">
    <property type="entry name" value="PPR"/>
    <property type="match status" value="7"/>
</dbReference>
<dbReference type="GO" id="GO:0003723">
    <property type="term" value="F:RNA binding"/>
    <property type="evidence" value="ECO:0007669"/>
    <property type="project" value="InterPro"/>
</dbReference>
<dbReference type="Pfam" id="PF13041">
    <property type="entry name" value="PPR_2"/>
    <property type="match status" value="4"/>
</dbReference>
<dbReference type="PANTHER" id="PTHR47926:SF519">
    <property type="entry name" value="DYW DOMAIN-CONTAINING PROTEIN"/>
    <property type="match status" value="1"/>
</dbReference>
<dbReference type="FunFam" id="1.25.40.10:FF:000348">
    <property type="entry name" value="Pentatricopeptide repeat-containing protein chloroplastic"/>
    <property type="match status" value="1"/>
</dbReference>
<feature type="repeat" description="PPR" evidence="2">
    <location>
        <begin position="379"/>
        <end position="413"/>
    </location>
</feature>
<evidence type="ECO:0000256" key="2">
    <source>
        <dbReference type="PROSITE-ProRule" id="PRU00708"/>
    </source>
</evidence>
<feature type="repeat" description="PPR" evidence="2">
    <location>
        <begin position="213"/>
        <end position="247"/>
    </location>
</feature>
<dbReference type="OMA" id="IYWFRDI"/>
<dbReference type="AlphaFoldDB" id="A0A4Y7I8S9"/>
<name>A0A4Y7I8S9_PAPSO</name>
<keyword evidence="1" id="KW-0677">Repeat</keyword>
<dbReference type="Gramene" id="RZC43888">
    <property type="protein sequence ID" value="RZC43888"/>
    <property type="gene ID" value="C5167_036846"/>
</dbReference>
<dbReference type="Pfam" id="PF01535">
    <property type="entry name" value="PPR"/>
    <property type="match status" value="6"/>
</dbReference>
<protein>
    <recommendedName>
        <fullName evidence="3">DYW domain-containing protein</fullName>
    </recommendedName>
</protein>
<dbReference type="Gene3D" id="1.25.40.10">
    <property type="entry name" value="Tetratricopeptide repeat domain"/>
    <property type="match status" value="5"/>
</dbReference>
<dbReference type="FunFam" id="1.25.40.10:FF:000442">
    <property type="entry name" value="Pentatricopeptide repeat-containing protein At3g49710"/>
    <property type="match status" value="1"/>
</dbReference>
<organism evidence="4 5">
    <name type="scientific">Papaver somniferum</name>
    <name type="common">Opium poppy</name>
    <dbReference type="NCBI Taxonomy" id="3469"/>
    <lineage>
        <taxon>Eukaryota</taxon>
        <taxon>Viridiplantae</taxon>
        <taxon>Streptophyta</taxon>
        <taxon>Embryophyta</taxon>
        <taxon>Tracheophyta</taxon>
        <taxon>Spermatophyta</taxon>
        <taxon>Magnoliopsida</taxon>
        <taxon>Ranunculales</taxon>
        <taxon>Papaveraceae</taxon>
        <taxon>Papaveroideae</taxon>
        <taxon>Papaver</taxon>
    </lineage>
</organism>
<feature type="repeat" description="PPR" evidence="2">
    <location>
        <begin position="112"/>
        <end position="146"/>
    </location>
</feature>
<dbReference type="SUPFAM" id="SSF48452">
    <property type="entry name" value="TPR-like"/>
    <property type="match status" value="1"/>
</dbReference>
<dbReference type="InterPro" id="IPR032867">
    <property type="entry name" value="DYW_dom"/>
</dbReference>
<dbReference type="InterPro" id="IPR046848">
    <property type="entry name" value="E_motif"/>
</dbReference>
<gene>
    <name evidence="4" type="ORF">C5167_036846</name>
</gene>
<dbReference type="Proteomes" id="UP000316621">
    <property type="component" value="Chromosome 1"/>
</dbReference>
<sequence>MSLISPSISSTLQTPSDFYASLLQTSLRTKDPFTAKLVHAQIIKLGLHLGVFLMNNLMNSYSKSGFISDAHTLFDEMPVKNTFSWNTILSANAKQGKFDRAHTIFQEMPERDSVSWTSMIGGYNHKGQFQKAISMFLGMVSARISPTQFTFTNILASCASLEDLSIGKKVHSFIVKLGLSSNVPVANSLLNMYSKSGKPDTTKAVFDRMRLRSVSSWNTMITLYARSGRLDLALAQFKQMSERDVVSWNAMIAGYNQHGLDVEAVCIFAEMLRESNVKPDKFSLASVLSACANLEMLKPGREIHAYIIRTAANDSEPVSNALISMYSKSGGLAIARKIVDRCMVSNLNVISVTALLDGYVKIGEVKLARNFFDSLNDADVVAWTAMIVGYVQNGLNNDAVELFRRLLSYGPKPNNFTLSAMLSACSSLASLNHGKQIHASALRSGAESSVSVTNALISMYAKAGSIENAKRVFSQVSWIRDNVSWTSMIIALAQHGLGVEAVELFEEMLALKIKPDHITYVGVLSACTHAGLVEQGQNYFGLMQNVHKIVPTLSHYACMIDLLGRAGLLEEALKFIEKMPIEPDVIAWGSLLSACRVNKNAELAEIAASRLLEIDPGNGGAYAALANVYSLCGRYEDNAKIRKLMKDRGVKKDRGVSWLEINKTNHVFGVQDALHPHRDEIYKKMAELWKEIKKLGFVPDTKAVLHDLDEELKDEILSHHSEKLAIAFGLMSTPEKTTLRIIKNLRVCNDCHSAIKYISKLVQREIVKFNEEQGPHILDGIMPVEVHDLPAEVHDLPAEVQKEVKEGAFNCKLHC</sequence>
<evidence type="ECO:0000313" key="4">
    <source>
        <dbReference type="EMBL" id="RZC43888.1"/>
    </source>
</evidence>
<dbReference type="InterPro" id="IPR046960">
    <property type="entry name" value="PPR_At4g14850-like_plant"/>
</dbReference>
<feature type="repeat" description="PPR" evidence="2">
    <location>
        <begin position="481"/>
        <end position="515"/>
    </location>
</feature>
<feature type="repeat" description="PPR" evidence="2">
    <location>
        <begin position="81"/>
        <end position="111"/>
    </location>
</feature>
<evidence type="ECO:0000259" key="3">
    <source>
        <dbReference type="Pfam" id="PF14432"/>
    </source>
</evidence>
<dbReference type="PANTHER" id="PTHR47926">
    <property type="entry name" value="PENTATRICOPEPTIDE REPEAT-CONTAINING PROTEIN"/>
    <property type="match status" value="1"/>
</dbReference>
<reference evidence="4 5" key="1">
    <citation type="journal article" date="2018" name="Science">
        <title>The opium poppy genome and morphinan production.</title>
        <authorList>
            <person name="Guo L."/>
            <person name="Winzer T."/>
            <person name="Yang X."/>
            <person name="Li Y."/>
            <person name="Ning Z."/>
            <person name="He Z."/>
            <person name="Teodor R."/>
            <person name="Lu Y."/>
            <person name="Bowser T.A."/>
            <person name="Graham I.A."/>
            <person name="Ye K."/>
        </authorList>
    </citation>
    <scope>NUCLEOTIDE SEQUENCE [LARGE SCALE GENOMIC DNA]</scope>
    <source>
        <strain evidence="5">cv. HN1</strain>
        <tissue evidence="4">Leaves</tissue>
    </source>
</reference>
<dbReference type="Pfam" id="PF14432">
    <property type="entry name" value="DYW_deaminase"/>
    <property type="match status" value="1"/>
</dbReference>
<dbReference type="PROSITE" id="PS51375">
    <property type="entry name" value="PPR"/>
    <property type="match status" value="5"/>
</dbReference>
<keyword evidence="5" id="KW-1185">Reference proteome</keyword>
<dbReference type="GO" id="GO:0009451">
    <property type="term" value="P:RNA modification"/>
    <property type="evidence" value="ECO:0007669"/>
    <property type="project" value="InterPro"/>
</dbReference>